<proteinExistence type="predicted"/>
<sequence>MFLSGYRHGLQDIHDLCEEGTVIQRSFSVYSFRASCLHGPPKVSLSPVKLAEPSIGRCHHCLLFPTCLTILRHCKLWLVPSPAEIKMCVRSHWCGHQKTINRRH</sequence>
<name>A0A2K2DQP8_BRADI</name>
<dbReference type="Gramene" id="PNT76600">
    <property type="protein sequence ID" value="PNT76600"/>
    <property type="gene ID" value="BRADI_1g50135v3"/>
</dbReference>
<dbReference type="EMBL" id="CM000880">
    <property type="protein sequence ID" value="PNT76600.1"/>
    <property type="molecule type" value="Genomic_DNA"/>
</dbReference>
<dbReference type="InParanoid" id="A0A2K2DQP8"/>
<accession>A0A2K2DQP8</accession>
<evidence type="ECO:0000313" key="3">
    <source>
        <dbReference type="Proteomes" id="UP000008810"/>
    </source>
</evidence>
<organism evidence="1">
    <name type="scientific">Brachypodium distachyon</name>
    <name type="common">Purple false brome</name>
    <name type="synonym">Trachynia distachya</name>
    <dbReference type="NCBI Taxonomy" id="15368"/>
    <lineage>
        <taxon>Eukaryota</taxon>
        <taxon>Viridiplantae</taxon>
        <taxon>Streptophyta</taxon>
        <taxon>Embryophyta</taxon>
        <taxon>Tracheophyta</taxon>
        <taxon>Spermatophyta</taxon>
        <taxon>Magnoliopsida</taxon>
        <taxon>Liliopsida</taxon>
        <taxon>Poales</taxon>
        <taxon>Poaceae</taxon>
        <taxon>BOP clade</taxon>
        <taxon>Pooideae</taxon>
        <taxon>Stipodae</taxon>
        <taxon>Brachypodieae</taxon>
        <taxon>Brachypodium</taxon>
    </lineage>
</organism>
<reference evidence="1" key="2">
    <citation type="submission" date="2017-06" db="EMBL/GenBank/DDBJ databases">
        <title>WGS assembly of Brachypodium distachyon.</title>
        <authorList>
            <consortium name="The International Brachypodium Initiative"/>
            <person name="Lucas S."/>
            <person name="Harmon-Smith M."/>
            <person name="Lail K."/>
            <person name="Tice H."/>
            <person name="Grimwood J."/>
            <person name="Bruce D."/>
            <person name="Barry K."/>
            <person name="Shu S."/>
            <person name="Lindquist E."/>
            <person name="Wang M."/>
            <person name="Pitluck S."/>
            <person name="Vogel J.P."/>
            <person name="Garvin D.F."/>
            <person name="Mockler T.C."/>
            <person name="Schmutz J."/>
            <person name="Rokhsar D."/>
            <person name="Bevan M.W."/>
        </authorList>
    </citation>
    <scope>NUCLEOTIDE SEQUENCE</scope>
    <source>
        <strain evidence="1">Bd21</strain>
    </source>
</reference>
<dbReference type="Proteomes" id="UP000008810">
    <property type="component" value="Chromosome 1"/>
</dbReference>
<dbReference type="EnsemblPlants" id="PNT76600">
    <property type="protein sequence ID" value="PNT76600"/>
    <property type="gene ID" value="BRADI_1g50135v3"/>
</dbReference>
<reference evidence="1 2" key="1">
    <citation type="journal article" date="2010" name="Nature">
        <title>Genome sequencing and analysis of the model grass Brachypodium distachyon.</title>
        <authorList>
            <consortium name="International Brachypodium Initiative"/>
        </authorList>
    </citation>
    <scope>NUCLEOTIDE SEQUENCE [LARGE SCALE GENOMIC DNA]</scope>
    <source>
        <strain evidence="1 2">Bd21</strain>
    </source>
</reference>
<evidence type="ECO:0000313" key="2">
    <source>
        <dbReference type="EnsemblPlants" id="PNT76600"/>
    </source>
</evidence>
<reference evidence="2" key="3">
    <citation type="submission" date="2018-08" db="UniProtKB">
        <authorList>
            <consortium name="EnsemblPlants"/>
        </authorList>
    </citation>
    <scope>IDENTIFICATION</scope>
    <source>
        <strain evidence="2">cv. Bd21</strain>
    </source>
</reference>
<evidence type="ECO:0000313" key="1">
    <source>
        <dbReference type="EMBL" id="PNT76600.1"/>
    </source>
</evidence>
<gene>
    <name evidence="1" type="ORF">BRADI_1g50135v3</name>
</gene>
<keyword evidence="3" id="KW-1185">Reference proteome</keyword>
<dbReference type="AlphaFoldDB" id="A0A2K2DQP8"/>
<protein>
    <submittedName>
        <fullName evidence="1 2">Uncharacterized protein</fullName>
    </submittedName>
</protein>